<dbReference type="AlphaFoldDB" id="A0AAU9VQX0"/>
<evidence type="ECO:0000313" key="1">
    <source>
        <dbReference type="EMBL" id="CAH3033841.1"/>
    </source>
</evidence>
<gene>
    <name evidence="1" type="ORF">PMEA_00010325</name>
</gene>
<protein>
    <submittedName>
        <fullName evidence="1">Uncharacterized protein</fullName>
    </submittedName>
</protein>
<keyword evidence="2" id="KW-1185">Reference proteome</keyword>
<dbReference type="PANTHER" id="PTHR24637">
    <property type="entry name" value="COLLAGEN"/>
    <property type="match status" value="1"/>
</dbReference>
<comment type="caution">
    <text evidence="1">The sequence shown here is derived from an EMBL/GenBank/DDBJ whole genome shotgun (WGS) entry which is preliminary data.</text>
</comment>
<evidence type="ECO:0000313" key="2">
    <source>
        <dbReference type="Proteomes" id="UP001159428"/>
    </source>
</evidence>
<dbReference type="Pfam" id="PF01391">
    <property type="entry name" value="Collagen"/>
    <property type="match status" value="1"/>
</dbReference>
<dbReference type="InterPro" id="IPR008160">
    <property type="entry name" value="Collagen"/>
</dbReference>
<proteinExistence type="predicted"/>
<reference evidence="1 2" key="1">
    <citation type="submission" date="2022-05" db="EMBL/GenBank/DDBJ databases">
        <authorList>
            <consortium name="Genoscope - CEA"/>
            <person name="William W."/>
        </authorList>
    </citation>
    <scope>NUCLEOTIDE SEQUENCE [LARGE SCALE GENOMIC DNA]</scope>
</reference>
<accession>A0AAU9VQX0</accession>
<sequence>MITTFLDKKETIASKNLENPKSFCGLLNGKFRRSVLVLFFLLVTATANGHQTKVTTESIASNTTDLQGLHTSGINASENNISQNSPYIEETSTTAPLIPENDYLLTKKSLRYTLLLVFRQELDSRKFVININAVDGSSSKTVYVLIVQNRSLSFQRNSSIFGIVKLASVSSWQKLLVSFNHQEISVTQSCQEFNYLSLPSISKLEEWEKIAVTALLEDAQDSDIKNDICELLLVDQQETVNAFCQRPLTSDCSNRKNLHAKHQTKESWNSTETQSGQGFVAMPAPAGVKGPPSNTVTELRRVVTVIESRGHPGLVGEIGPKGYKGDKGMQGPGGIPGKPGSHGPPGEQGIVGLKGDLGIIGHQVKESYILNRLK</sequence>
<dbReference type="EMBL" id="CALNXJ010000002">
    <property type="protein sequence ID" value="CAH3033841.1"/>
    <property type="molecule type" value="Genomic_DNA"/>
</dbReference>
<organism evidence="1 2">
    <name type="scientific">Pocillopora meandrina</name>
    <dbReference type="NCBI Taxonomy" id="46732"/>
    <lineage>
        <taxon>Eukaryota</taxon>
        <taxon>Metazoa</taxon>
        <taxon>Cnidaria</taxon>
        <taxon>Anthozoa</taxon>
        <taxon>Hexacorallia</taxon>
        <taxon>Scleractinia</taxon>
        <taxon>Astrocoeniina</taxon>
        <taxon>Pocilloporidae</taxon>
        <taxon>Pocillopora</taxon>
    </lineage>
</organism>
<dbReference type="Proteomes" id="UP001159428">
    <property type="component" value="Unassembled WGS sequence"/>
</dbReference>
<name>A0AAU9VQX0_9CNID</name>
<dbReference type="PANTHER" id="PTHR24637:SF377">
    <property type="entry name" value="COLLAGEN TYPE IX ALPHA 1 CHAIN"/>
    <property type="match status" value="1"/>
</dbReference>